<evidence type="ECO:0000313" key="1">
    <source>
        <dbReference type="EMBL" id="CAK9203814.1"/>
    </source>
</evidence>
<reference evidence="1" key="1">
    <citation type="submission" date="2024-02" db="EMBL/GenBank/DDBJ databases">
        <authorList>
            <consortium name="ELIXIR-Norway"/>
            <consortium name="Elixir Norway"/>
        </authorList>
    </citation>
    <scope>NUCLEOTIDE SEQUENCE</scope>
</reference>
<evidence type="ECO:0000313" key="2">
    <source>
        <dbReference type="Proteomes" id="UP001497512"/>
    </source>
</evidence>
<keyword evidence="2" id="KW-1185">Reference proteome</keyword>
<name>A0ABP0TSB0_9BRYO</name>
<accession>A0ABP0TSB0</accession>
<organism evidence="1 2">
    <name type="scientific">Sphagnum troendelagicum</name>
    <dbReference type="NCBI Taxonomy" id="128251"/>
    <lineage>
        <taxon>Eukaryota</taxon>
        <taxon>Viridiplantae</taxon>
        <taxon>Streptophyta</taxon>
        <taxon>Embryophyta</taxon>
        <taxon>Bryophyta</taxon>
        <taxon>Sphagnophytina</taxon>
        <taxon>Sphagnopsida</taxon>
        <taxon>Sphagnales</taxon>
        <taxon>Sphagnaceae</taxon>
        <taxon>Sphagnum</taxon>
    </lineage>
</organism>
<proteinExistence type="predicted"/>
<sequence>MGCHSFGDSEKQNGLVLENSNAWVFVASSFAELSTSAIDMGEVHYKVCLWPFANALLVLSGRLHSISQIEIVD</sequence>
<protein>
    <submittedName>
        <fullName evidence="1">Uncharacterized protein</fullName>
    </submittedName>
</protein>
<dbReference type="Proteomes" id="UP001497512">
    <property type="component" value="Chromosome 14"/>
</dbReference>
<dbReference type="EMBL" id="OZ019906">
    <property type="protein sequence ID" value="CAK9203814.1"/>
    <property type="molecule type" value="Genomic_DNA"/>
</dbReference>
<gene>
    <name evidence="1" type="ORF">CSSPTR1EN2_LOCUS7074</name>
</gene>